<evidence type="ECO:0000256" key="8">
    <source>
        <dbReference type="ARBA" id="ARBA00022898"/>
    </source>
</evidence>
<evidence type="ECO:0000256" key="9">
    <source>
        <dbReference type="ARBA" id="ARBA00023239"/>
    </source>
</evidence>
<evidence type="ECO:0000256" key="2">
    <source>
        <dbReference type="ARBA" id="ARBA00004979"/>
    </source>
</evidence>
<comment type="catalytic activity">
    <reaction evidence="10">
        <text>O-phospho-L-homoserine + H2O = L-threonine + phosphate</text>
        <dbReference type="Rhea" id="RHEA:10840"/>
        <dbReference type="ChEBI" id="CHEBI:15377"/>
        <dbReference type="ChEBI" id="CHEBI:43474"/>
        <dbReference type="ChEBI" id="CHEBI:57590"/>
        <dbReference type="ChEBI" id="CHEBI:57926"/>
        <dbReference type="EC" id="4.2.3.1"/>
    </reaction>
</comment>
<dbReference type="Proteomes" id="UP000009222">
    <property type="component" value="Chromosome"/>
</dbReference>
<evidence type="ECO:0000256" key="10">
    <source>
        <dbReference type="ARBA" id="ARBA00049144"/>
    </source>
</evidence>
<comment type="pathway">
    <text evidence="2">Amino-acid biosynthesis; L-threonine biosynthesis; L-threonine from L-aspartate: step 5/5.</text>
</comment>
<keyword evidence="9 15" id="KW-0456">Lyase</keyword>
<feature type="modified residue" description="N6-(pyridoxal phosphate)lysine" evidence="12">
    <location>
        <position position="106"/>
    </location>
</feature>
<dbReference type="Pfam" id="PF24857">
    <property type="entry name" value="THR4_C"/>
    <property type="match status" value="1"/>
</dbReference>
<organism evidence="15 16">
    <name type="scientific">Leadbettera azotonutricia (strain ATCC BAA-888 / DSM 13862 / ZAS-9)</name>
    <name type="common">Treponema azotonutricium</name>
    <dbReference type="NCBI Taxonomy" id="545695"/>
    <lineage>
        <taxon>Bacteria</taxon>
        <taxon>Pseudomonadati</taxon>
        <taxon>Spirochaetota</taxon>
        <taxon>Spirochaetia</taxon>
        <taxon>Spirochaetales</taxon>
        <taxon>Breznakiellaceae</taxon>
        <taxon>Leadbettera</taxon>
    </lineage>
</organism>
<dbReference type="GO" id="GO:0004795">
    <property type="term" value="F:threonine synthase activity"/>
    <property type="evidence" value="ECO:0007669"/>
    <property type="project" value="UniProtKB-UniRule"/>
</dbReference>
<evidence type="ECO:0000256" key="5">
    <source>
        <dbReference type="ARBA" id="ARBA00018679"/>
    </source>
</evidence>
<dbReference type="PROSITE" id="PS00165">
    <property type="entry name" value="DEHYDRATASE_SER_THR"/>
    <property type="match status" value="1"/>
</dbReference>
<keyword evidence="16" id="KW-1185">Reference proteome</keyword>
<dbReference type="Pfam" id="PF14821">
    <property type="entry name" value="Thr_synth_N"/>
    <property type="match status" value="1"/>
</dbReference>
<evidence type="ECO:0000259" key="14">
    <source>
        <dbReference type="Pfam" id="PF14821"/>
    </source>
</evidence>
<keyword evidence="8 12" id="KW-0663">Pyridoxal phosphate</keyword>
<dbReference type="AlphaFoldDB" id="F5YDP2"/>
<protein>
    <recommendedName>
        <fullName evidence="5 11">Threonine synthase</fullName>
        <ecNumber evidence="4 11">4.2.3.1</ecNumber>
    </recommendedName>
</protein>
<dbReference type="Gene3D" id="3.40.50.1100">
    <property type="match status" value="2"/>
</dbReference>
<sequence length="441" mass="47229">MHYYSTRDKNTAVSFADAALGGLAPDGGLYVPETIPLYSGAVKSSLGTMDYADIAFETIKPWVEADIPNAVLEDMVHSAYPFDAPLVSVGDRFVLELFHGPTAAFKDFGARFMARSFSYLRRGEGKPLKILVATSGDTGGAVADGFYGVEGISVTVLYPKGRVSPLQERQIAGLGGNISAIAVEGSFDDCQSLVKQAFGDEVLKKRLVLSSANSINVSRLIPQAAYYSAGAGRASGKQKTGLIVCVPSGNFGNLTAGLYAFKMGAPINLFIAATNINKTVPDFLENGKYEARKSQATLSNAMDVGAPSNFERMAAHFSWEEMRRLILGVYTDDEDTRKTIGAVYRDCAYFLDPHTAVGWHGVDKLRDSGALPCGPWGKGSENPLAVLSTAHPAKFAETVETLTGPVPLPDSLKKAMDRKAEARTITAEFEALKELLLGNTL</sequence>
<dbReference type="InterPro" id="IPR029144">
    <property type="entry name" value="Thr_synth_N"/>
</dbReference>
<dbReference type="RefSeq" id="WP_015712811.1">
    <property type="nucleotide sequence ID" value="NC_015577.1"/>
</dbReference>
<feature type="domain" description="Threonine synthase N-terminal" evidence="14">
    <location>
        <begin position="2"/>
        <end position="80"/>
    </location>
</feature>
<keyword evidence="7" id="KW-0791">Threonine biosynthesis</keyword>
<evidence type="ECO:0000256" key="7">
    <source>
        <dbReference type="ARBA" id="ARBA00022697"/>
    </source>
</evidence>
<name>F5YDP2_LEAAZ</name>
<evidence type="ECO:0000256" key="12">
    <source>
        <dbReference type="PIRSR" id="PIRSR604450-51"/>
    </source>
</evidence>
<dbReference type="InterPro" id="IPR051166">
    <property type="entry name" value="Threonine_Synthase"/>
</dbReference>
<dbReference type="Pfam" id="PF00291">
    <property type="entry name" value="PALP"/>
    <property type="match status" value="1"/>
</dbReference>
<comment type="cofactor">
    <cofactor evidence="1 12">
        <name>pyridoxal 5'-phosphate</name>
        <dbReference type="ChEBI" id="CHEBI:597326"/>
    </cofactor>
</comment>
<accession>F5YDP2</accession>
<evidence type="ECO:0000256" key="11">
    <source>
        <dbReference type="NCBIfam" id="TIGR00260"/>
    </source>
</evidence>
<evidence type="ECO:0000256" key="4">
    <source>
        <dbReference type="ARBA" id="ARBA00013028"/>
    </source>
</evidence>
<dbReference type="InterPro" id="IPR000634">
    <property type="entry name" value="Ser/Thr_deHydtase_PyrdxlP-BS"/>
</dbReference>
<dbReference type="SUPFAM" id="SSF53686">
    <property type="entry name" value="Tryptophan synthase beta subunit-like PLP-dependent enzymes"/>
    <property type="match status" value="1"/>
</dbReference>
<evidence type="ECO:0000256" key="3">
    <source>
        <dbReference type="ARBA" id="ARBA00005517"/>
    </source>
</evidence>
<dbReference type="EC" id="4.2.3.1" evidence="4 11"/>
<dbReference type="InterPro" id="IPR037158">
    <property type="entry name" value="Thr_synth_N_sf"/>
</dbReference>
<dbReference type="InterPro" id="IPR036052">
    <property type="entry name" value="TrpB-like_PALP_sf"/>
</dbReference>
<dbReference type="GO" id="GO:0030170">
    <property type="term" value="F:pyridoxal phosphate binding"/>
    <property type="evidence" value="ECO:0007669"/>
    <property type="project" value="InterPro"/>
</dbReference>
<dbReference type="UniPathway" id="UPA00050">
    <property type="reaction ID" value="UER00065"/>
</dbReference>
<dbReference type="OrthoDB" id="9763107at2"/>
<dbReference type="Gene3D" id="3.90.1380.10">
    <property type="entry name" value="Threonine synthase, N-terminal domain"/>
    <property type="match status" value="1"/>
</dbReference>
<evidence type="ECO:0000256" key="1">
    <source>
        <dbReference type="ARBA" id="ARBA00001933"/>
    </source>
</evidence>
<dbReference type="HOGENOM" id="CLU_015170_0_0_12"/>
<evidence type="ECO:0000256" key="6">
    <source>
        <dbReference type="ARBA" id="ARBA00022605"/>
    </source>
</evidence>
<keyword evidence="6" id="KW-0028">Amino-acid biosynthesis</keyword>
<proteinExistence type="inferred from homology"/>
<evidence type="ECO:0000259" key="13">
    <source>
        <dbReference type="Pfam" id="PF00291"/>
    </source>
</evidence>
<gene>
    <name evidence="15" type="primary">thrC_1</name>
    <name evidence="15" type="ordered locus">TREAZ_2723</name>
</gene>
<dbReference type="STRING" id="545695.TREAZ_2723"/>
<dbReference type="KEGG" id="taz:TREAZ_2723"/>
<dbReference type="eggNOG" id="COG0498">
    <property type="taxonomic scope" value="Bacteria"/>
</dbReference>
<dbReference type="EMBL" id="CP001841">
    <property type="protein sequence ID" value="AEF83385.1"/>
    <property type="molecule type" value="Genomic_DNA"/>
</dbReference>
<dbReference type="InParanoid" id="F5YDP2"/>
<comment type="similarity">
    <text evidence="3">Belongs to the threonine synthase family.</text>
</comment>
<dbReference type="NCBIfam" id="TIGR00260">
    <property type="entry name" value="thrC"/>
    <property type="match status" value="1"/>
</dbReference>
<dbReference type="PANTHER" id="PTHR42690">
    <property type="entry name" value="THREONINE SYNTHASE FAMILY MEMBER"/>
    <property type="match status" value="1"/>
</dbReference>
<evidence type="ECO:0000313" key="15">
    <source>
        <dbReference type="EMBL" id="AEF83385.1"/>
    </source>
</evidence>
<dbReference type="InterPro" id="IPR001926">
    <property type="entry name" value="TrpB-like_PALP"/>
</dbReference>
<reference evidence="15 16" key="2">
    <citation type="journal article" date="2011" name="ISME J.">
        <title>RNA-seq reveals cooperative metabolic interactions between two termite-gut spirochete species in co-culture.</title>
        <authorList>
            <person name="Rosenthal A.Z."/>
            <person name="Matson E.G."/>
            <person name="Eldar A."/>
            <person name="Leadbetter J.R."/>
        </authorList>
    </citation>
    <scope>NUCLEOTIDE SEQUENCE [LARGE SCALE GENOMIC DNA]</scope>
    <source>
        <strain evidence="16">ATCC BAA-888 / DSM 13862 / ZAS-9</strain>
    </source>
</reference>
<feature type="domain" description="Tryptophan synthase beta chain-like PALP" evidence="13">
    <location>
        <begin position="95"/>
        <end position="372"/>
    </location>
</feature>
<dbReference type="PANTHER" id="PTHR42690:SF1">
    <property type="entry name" value="THREONINE SYNTHASE-LIKE 2"/>
    <property type="match status" value="1"/>
</dbReference>
<evidence type="ECO:0000313" key="16">
    <source>
        <dbReference type="Proteomes" id="UP000009222"/>
    </source>
</evidence>
<dbReference type="GO" id="GO:0009088">
    <property type="term" value="P:threonine biosynthetic process"/>
    <property type="evidence" value="ECO:0007669"/>
    <property type="project" value="UniProtKB-UniRule"/>
</dbReference>
<reference evidence="16" key="1">
    <citation type="submission" date="2009-12" db="EMBL/GenBank/DDBJ databases">
        <title>Complete sequence of Treponema azotonutricium strain ZAS-9.</title>
        <authorList>
            <person name="Tetu S.G."/>
            <person name="Matson E."/>
            <person name="Ren Q."/>
            <person name="Seshadri R."/>
            <person name="Elbourne L."/>
            <person name="Hassan K.A."/>
            <person name="Durkin A."/>
            <person name="Radune D."/>
            <person name="Mohamoud Y."/>
            <person name="Shay R."/>
            <person name="Jin S."/>
            <person name="Zhang X."/>
            <person name="Lucey K."/>
            <person name="Ballor N.R."/>
            <person name="Ottesen E."/>
            <person name="Rosenthal R."/>
            <person name="Allen A."/>
            <person name="Leadbetter J.R."/>
            <person name="Paulsen I.T."/>
        </authorList>
    </citation>
    <scope>NUCLEOTIDE SEQUENCE [LARGE SCALE GENOMIC DNA]</scope>
    <source>
        <strain evidence="16">ATCC BAA-888 / DSM 13862 / ZAS-9</strain>
    </source>
</reference>
<dbReference type="InterPro" id="IPR004450">
    <property type="entry name" value="Thr_synthase-like"/>
</dbReference>